<evidence type="ECO:0000256" key="3">
    <source>
        <dbReference type="ARBA" id="ARBA00008242"/>
    </source>
</evidence>
<comment type="pathway">
    <text evidence="2">Protein modification; protein lipoylation via exogenous pathway; protein N(6)-(lipoyl)lysine from lipoate: step 2/2.</text>
</comment>
<protein>
    <recommendedName>
        <fullName evidence="4">Putative lipoate-protein ligase A</fullName>
    </recommendedName>
</protein>
<evidence type="ECO:0000313" key="6">
    <source>
        <dbReference type="EMBL" id="CAD6450274.1"/>
    </source>
</evidence>
<dbReference type="SUPFAM" id="SSF55681">
    <property type="entry name" value="Class II aaRS and biotin synthetases"/>
    <property type="match status" value="1"/>
</dbReference>
<dbReference type="CDD" id="cd16443">
    <property type="entry name" value="LplA"/>
    <property type="match status" value="1"/>
</dbReference>
<evidence type="ECO:0000256" key="4">
    <source>
        <dbReference type="ARBA" id="ARBA00015925"/>
    </source>
</evidence>
<comment type="function">
    <text evidence="1">Catalyzes both the ATP-dependent activation of exogenously supplied lipoate to lipoyl-AMP and the transfer of the activated lipoyl onto the lipoyl domains of lipoate-dependent enzymes.</text>
</comment>
<proteinExistence type="inferred from homology"/>
<dbReference type="InterPro" id="IPR004143">
    <property type="entry name" value="BPL_LPL_catalytic"/>
</dbReference>
<dbReference type="PANTHER" id="PTHR12561:SF3">
    <property type="entry name" value="LIPOYLTRANSFERASE 1, MITOCHONDRIAL"/>
    <property type="match status" value="1"/>
</dbReference>
<evidence type="ECO:0000256" key="2">
    <source>
        <dbReference type="ARBA" id="ARBA00005085"/>
    </source>
</evidence>
<dbReference type="UniPathway" id="UPA00537">
    <property type="reaction ID" value="UER00595"/>
</dbReference>
<dbReference type="Proteomes" id="UP000624404">
    <property type="component" value="Unassembled WGS sequence"/>
</dbReference>
<evidence type="ECO:0000256" key="1">
    <source>
        <dbReference type="ARBA" id="ARBA00003253"/>
    </source>
</evidence>
<dbReference type="Pfam" id="PF21948">
    <property type="entry name" value="LplA-B_cat"/>
    <property type="match status" value="1"/>
</dbReference>
<reference evidence="6" key="1">
    <citation type="submission" date="2020-10" db="EMBL/GenBank/DDBJ databases">
        <authorList>
            <person name="Kusch S."/>
        </authorList>
    </citation>
    <scope>NUCLEOTIDE SEQUENCE</scope>
    <source>
        <strain evidence="6">SwB9</strain>
    </source>
</reference>
<evidence type="ECO:0000313" key="7">
    <source>
        <dbReference type="Proteomes" id="UP000624404"/>
    </source>
</evidence>
<dbReference type="AlphaFoldDB" id="A0A8H2W4N4"/>
<dbReference type="InterPro" id="IPR045864">
    <property type="entry name" value="aa-tRNA-synth_II/BPL/LPL"/>
</dbReference>
<gene>
    <name evidence="6" type="ORF">SCLTRI_LOCUS9339</name>
</gene>
<accession>A0A8H2W4N4</accession>
<dbReference type="GO" id="GO:0009249">
    <property type="term" value="P:protein lipoylation"/>
    <property type="evidence" value="ECO:0007669"/>
    <property type="project" value="InterPro"/>
</dbReference>
<dbReference type="Gene3D" id="3.30.930.10">
    <property type="entry name" value="Bira Bifunctional Protein, Domain 2"/>
    <property type="match status" value="1"/>
</dbReference>
<dbReference type="GO" id="GO:0017118">
    <property type="term" value="F:lipoyltransferase activity"/>
    <property type="evidence" value="ECO:0007669"/>
    <property type="project" value="TreeGrafter"/>
</dbReference>
<sequence length="409" mass="46591">MYQKTMAPSRGLRSVRQFIQHSTISQNFFVRRNVSTSSSVSISKFVQEATNPINKSQIYISRTNDPFINLSIEHYLLQNTPADSTVLFLYTNERCVVIGRNQNPWKEVNLSLLKKSTIGDISLVRRRSGGGTVFHDSGNVNYCVICPTSQFHRDKHAEMVVRALHNLGVDRAMVNVRHDIVLRPRGSGDGGFRSFKVSGSAYKLTKERALHHGTCLLASPNIANIFKYLRSPALRFITARGVESVSSSVSNANVKNKAFEDAVVEEFGKMYDLHEPIIVGDNLKVVPEIAKGIEELTSLDWIFSQTPLFIFSSDQSNKDPDKRHPLPKDLPPKFKADFTARDGVIIEADVQYKDKGEMVQIGDKLVNRKIHEIEWNQFPQALAEEPLKWFSKLFSHKFEDWRKERRRKL</sequence>
<name>A0A8H2W4N4_9HELO</name>
<evidence type="ECO:0000259" key="5">
    <source>
        <dbReference type="PROSITE" id="PS51733"/>
    </source>
</evidence>
<dbReference type="OrthoDB" id="201621at2759"/>
<comment type="caution">
    <text evidence="6">The sequence shown here is derived from an EMBL/GenBank/DDBJ whole genome shotgun (WGS) entry which is preliminary data.</text>
</comment>
<dbReference type="PANTHER" id="PTHR12561">
    <property type="entry name" value="LIPOATE-PROTEIN LIGASE"/>
    <property type="match status" value="1"/>
</dbReference>
<dbReference type="EMBL" id="CAJHIA010000034">
    <property type="protein sequence ID" value="CAD6450274.1"/>
    <property type="molecule type" value="Genomic_DNA"/>
</dbReference>
<organism evidence="6 7">
    <name type="scientific">Sclerotinia trifoliorum</name>
    <dbReference type="NCBI Taxonomy" id="28548"/>
    <lineage>
        <taxon>Eukaryota</taxon>
        <taxon>Fungi</taxon>
        <taxon>Dikarya</taxon>
        <taxon>Ascomycota</taxon>
        <taxon>Pezizomycotina</taxon>
        <taxon>Leotiomycetes</taxon>
        <taxon>Helotiales</taxon>
        <taxon>Sclerotiniaceae</taxon>
        <taxon>Sclerotinia</taxon>
    </lineage>
</organism>
<dbReference type="GO" id="GO:0005739">
    <property type="term" value="C:mitochondrion"/>
    <property type="evidence" value="ECO:0007669"/>
    <property type="project" value="TreeGrafter"/>
</dbReference>
<feature type="domain" description="BPL/LPL catalytic" evidence="5">
    <location>
        <begin position="81"/>
        <end position="275"/>
    </location>
</feature>
<keyword evidence="7" id="KW-1185">Reference proteome</keyword>
<comment type="similarity">
    <text evidence="3">Belongs to the LplA family.</text>
</comment>
<dbReference type="PROSITE" id="PS51733">
    <property type="entry name" value="BPL_LPL_CATALYTIC"/>
    <property type="match status" value="1"/>
</dbReference>
<dbReference type="InterPro" id="IPR004562">
    <property type="entry name" value="LipoylTrfase_LipoateP_Ligase"/>
</dbReference>